<name>A0ABR0E278_ZASCE</name>
<evidence type="ECO:0000313" key="4">
    <source>
        <dbReference type="Proteomes" id="UP001305779"/>
    </source>
</evidence>
<organism evidence="3 4">
    <name type="scientific">Zasmidium cellare</name>
    <name type="common">Wine cellar mold</name>
    <name type="synonym">Racodium cellare</name>
    <dbReference type="NCBI Taxonomy" id="395010"/>
    <lineage>
        <taxon>Eukaryota</taxon>
        <taxon>Fungi</taxon>
        <taxon>Dikarya</taxon>
        <taxon>Ascomycota</taxon>
        <taxon>Pezizomycotina</taxon>
        <taxon>Dothideomycetes</taxon>
        <taxon>Dothideomycetidae</taxon>
        <taxon>Mycosphaerellales</taxon>
        <taxon>Mycosphaerellaceae</taxon>
        <taxon>Zasmidium</taxon>
    </lineage>
</organism>
<evidence type="ECO:0000259" key="1">
    <source>
        <dbReference type="Pfam" id="PF06985"/>
    </source>
</evidence>
<evidence type="ECO:0000259" key="2">
    <source>
        <dbReference type="Pfam" id="PF26640"/>
    </source>
</evidence>
<evidence type="ECO:0008006" key="5">
    <source>
        <dbReference type="Google" id="ProtNLM"/>
    </source>
</evidence>
<proteinExistence type="predicted"/>
<keyword evidence="4" id="KW-1185">Reference proteome</keyword>
<dbReference type="InterPro" id="IPR058525">
    <property type="entry name" value="DUF8212"/>
</dbReference>
<comment type="caution">
    <text evidence="3">The sequence shown here is derived from an EMBL/GenBank/DDBJ whole genome shotgun (WGS) entry which is preliminary data.</text>
</comment>
<dbReference type="PANTHER" id="PTHR10622:SF12">
    <property type="entry name" value="HET DOMAIN-CONTAINING PROTEIN"/>
    <property type="match status" value="1"/>
</dbReference>
<dbReference type="Pfam" id="PF06985">
    <property type="entry name" value="HET"/>
    <property type="match status" value="1"/>
</dbReference>
<dbReference type="PANTHER" id="PTHR10622">
    <property type="entry name" value="HET DOMAIN-CONTAINING PROTEIN"/>
    <property type="match status" value="1"/>
</dbReference>
<accession>A0ABR0E278</accession>
<dbReference type="InterPro" id="IPR010730">
    <property type="entry name" value="HET"/>
</dbReference>
<dbReference type="Proteomes" id="UP001305779">
    <property type="component" value="Unassembled WGS sequence"/>
</dbReference>
<feature type="domain" description="Heterokaryon incompatibility" evidence="1">
    <location>
        <begin position="200"/>
        <end position="285"/>
    </location>
</feature>
<gene>
    <name evidence="3" type="ORF">PRZ48_013765</name>
</gene>
<dbReference type="Pfam" id="PF26640">
    <property type="entry name" value="DUF8212"/>
    <property type="match status" value="1"/>
</dbReference>
<feature type="domain" description="DUF8212" evidence="2">
    <location>
        <begin position="398"/>
        <end position="431"/>
    </location>
</feature>
<dbReference type="EMBL" id="JAXOVC010000012">
    <property type="protein sequence ID" value="KAK4495434.1"/>
    <property type="molecule type" value="Genomic_DNA"/>
</dbReference>
<evidence type="ECO:0000313" key="3">
    <source>
        <dbReference type="EMBL" id="KAK4495434.1"/>
    </source>
</evidence>
<protein>
    <recommendedName>
        <fullName evidence="5">Heterokaryon incompatibility domain-containing protein</fullName>
    </recommendedName>
</protein>
<reference evidence="3 4" key="1">
    <citation type="journal article" date="2023" name="G3 (Bethesda)">
        <title>A chromosome-level genome assembly of Zasmidium syzygii isolated from banana leaves.</title>
        <authorList>
            <person name="van Westerhoven A.C."/>
            <person name="Mehrabi R."/>
            <person name="Talebi R."/>
            <person name="Steentjes M.B.F."/>
            <person name="Corcolon B."/>
            <person name="Chong P.A."/>
            <person name="Kema G.H.J."/>
            <person name="Seidl M.F."/>
        </authorList>
    </citation>
    <scope>NUCLEOTIDE SEQUENCE [LARGE SCALE GENOMIC DNA]</scope>
    <source>
        <strain evidence="3 4">P124</strain>
    </source>
</reference>
<sequence>MQVFPQGESFTADESSNTMHSNEFLAPQLEAHVAASANAVNTRDFSRSSPGWNYMAPKYRAKFGWIGPFLPCGLQQQNLSLEESLEMQKDLVVNFPEFRLHVIDMFTEVKAWSSTGEADVYMNMEVEGIPPGVVKRAMSVTTFKFLGGKWQAVECKSLDGSHNFEPRHRQLPLTKEVKMRLVNIHTLKLQEFVEGSIPPYAILSHRWTDEELTFKELAKDRADKDKKGYRKLLGACQISAGYGVDYIWCDTCCIDKRSSAELSESINSMFAWYQKAKVCLAYLEDVHLGPDLDEELSRSVWFTRSWTLQELLAPGFLEFYDHDWVYFGSRSDHVASLSRISGIDRDVLIGTRPLHGCSVCKRMSWAADRHATRSEDIAYSLMGIFNVNMPLLYGEGSKAFERLQEEILRRSSDKTILSWGHSNEDIRLLARCPADFRALRGLVIDPDMKLCRLGVSNVGLEVYAKIMRWGLGTYGIVVGEEKEDEVYHVILARKMHREDNLYKIDVEKLPILSTTWYKTQTLMLVWGNEEQARMIFENGTGDYIENSFRIQSSDEILVQPEYLTINDFSSGRLPPHIRSCASGFVWDFGDPIKPAYATLTCNSGVTGEFSVYLTFGFDSRPFCLVFQDAPSDPWEWYRIAEASARSKPRKNR</sequence>